<evidence type="ECO:0000313" key="2">
    <source>
        <dbReference type="Proteomes" id="UP000631114"/>
    </source>
</evidence>
<name>A0A835I1A2_9MAGN</name>
<dbReference type="OrthoDB" id="432835at2759"/>
<accession>A0A835I1A2</accession>
<evidence type="ECO:0000313" key="1">
    <source>
        <dbReference type="EMBL" id="KAF9609840.1"/>
    </source>
</evidence>
<reference evidence="1 2" key="1">
    <citation type="submission" date="2020-10" db="EMBL/GenBank/DDBJ databases">
        <title>The Coptis chinensis genome and diversification of protoberbering-type alkaloids.</title>
        <authorList>
            <person name="Wang B."/>
            <person name="Shu S."/>
            <person name="Song C."/>
            <person name="Liu Y."/>
        </authorList>
    </citation>
    <scope>NUCLEOTIDE SEQUENCE [LARGE SCALE GENOMIC DNA]</scope>
    <source>
        <strain evidence="1">HL-2020</strain>
        <tissue evidence="1">Leaf</tissue>
    </source>
</reference>
<protein>
    <submittedName>
        <fullName evidence="1">Uncharacterized protein</fullName>
    </submittedName>
</protein>
<dbReference type="EMBL" id="JADFTS010000004">
    <property type="protein sequence ID" value="KAF9609840.1"/>
    <property type="molecule type" value="Genomic_DNA"/>
</dbReference>
<keyword evidence="2" id="KW-1185">Reference proteome</keyword>
<proteinExistence type="predicted"/>
<dbReference type="AlphaFoldDB" id="A0A835I1A2"/>
<feature type="non-terminal residue" evidence="1">
    <location>
        <position position="88"/>
    </location>
</feature>
<gene>
    <name evidence="1" type="ORF">IFM89_018782</name>
</gene>
<sequence length="88" mass="10108">DLVIVVKILSALELDSRSWSQVRQRLINRQGAPTTGEHADDISQITLNENDTFSEMMRKKTAQYVAKYPRRRSKRAVFRTDEGKEGSI</sequence>
<dbReference type="Proteomes" id="UP000631114">
    <property type="component" value="Unassembled WGS sequence"/>
</dbReference>
<organism evidence="1 2">
    <name type="scientific">Coptis chinensis</name>
    <dbReference type="NCBI Taxonomy" id="261450"/>
    <lineage>
        <taxon>Eukaryota</taxon>
        <taxon>Viridiplantae</taxon>
        <taxon>Streptophyta</taxon>
        <taxon>Embryophyta</taxon>
        <taxon>Tracheophyta</taxon>
        <taxon>Spermatophyta</taxon>
        <taxon>Magnoliopsida</taxon>
        <taxon>Ranunculales</taxon>
        <taxon>Ranunculaceae</taxon>
        <taxon>Coptidoideae</taxon>
        <taxon>Coptis</taxon>
    </lineage>
</organism>
<comment type="caution">
    <text evidence="1">The sequence shown here is derived from an EMBL/GenBank/DDBJ whole genome shotgun (WGS) entry which is preliminary data.</text>
</comment>